<name>A0ABP6TC99_9ACTN</name>
<evidence type="ECO:0000313" key="3">
    <source>
        <dbReference type="Proteomes" id="UP001501676"/>
    </source>
</evidence>
<comment type="caution">
    <text evidence="2">The sequence shown here is derived from an EMBL/GenBank/DDBJ whole genome shotgun (WGS) entry which is preliminary data.</text>
</comment>
<dbReference type="RefSeq" id="WP_345733156.1">
    <property type="nucleotide sequence ID" value="NZ_BAAAYN010000063.1"/>
</dbReference>
<sequence>MHVRVGASPLVFRAGQIAGAIVVMDQTYDVDGRWTEPAALPAASPPNGAASDETPSDGPPPAESESDQDRATAD</sequence>
<gene>
    <name evidence="2" type="ORF">GCM10020369_75930</name>
</gene>
<dbReference type="Proteomes" id="UP001501676">
    <property type="component" value="Unassembled WGS sequence"/>
</dbReference>
<dbReference type="EMBL" id="BAAAYN010000063">
    <property type="protein sequence ID" value="GAA3397063.1"/>
    <property type="molecule type" value="Genomic_DNA"/>
</dbReference>
<proteinExistence type="predicted"/>
<evidence type="ECO:0000313" key="2">
    <source>
        <dbReference type="EMBL" id="GAA3397063.1"/>
    </source>
</evidence>
<organism evidence="2 3">
    <name type="scientific">Cryptosporangium minutisporangium</name>
    <dbReference type="NCBI Taxonomy" id="113569"/>
    <lineage>
        <taxon>Bacteria</taxon>
        <taxon>Bacillati</taxon>
        <taxon>Actinomycetota</taxon>
        <taxon>Actinomycetes</taxon>
        <taxon>Cryptosporangiales</taxon>
        <taxon>Cryptosporangiaceae</taxon>
        <taxon>Cryptosporangium</taxon>
    </lineage>
</organism>
<protein>
    <submittedName>
        <fullName evidence="2">Uncharacterized protein</fullName>
    </submittedName>
</protein>
<accession>A0ABP6TC99</accession>
<reference evidence="3" key="1">
    <citation type="journal article" date="2019" name="Int. J. Syst. Evol. Microbiol.">
        <title>The Global Catalogue of Microorganisms (GCM) 10K type strain sequencing project: providing services to taxonomists for standard genome sequencing and annotation.</title>
        <authorList>
            <consortium name="The Broad Institute Genomics Platform"/>
            <consortium name="The Broad Institute Genome Sequencing Center for Infectious Disease"/>
            <person name="Wu L."/>
            <person name="Ma J."/>
        </authorList>
    </citation>
    <scope>NUCLEOTIDE SEQUENCE [LARGE SCALE GENOMIC DNA]</scope>
    <source>
        <strain evidence="3">JCM 9458</strain>
    </source>
</reference>
<keyword evidence="3" id="KW-1185">Reference proteome</keyword>
<feature type="region of interest" description="Disordered" evidence="1">
    <location>
        <begin position="35"/>
        <end position="74"/>
    </location>
</feature>
<evidence type="ECO:0000256" key="1">
    <source>
        <dbReference type="SAM" id="MobiDB-lite"/>
    </source>
</evidence>